<sequence>MNIKFSERFHQNLDEILAFIAKDSIEKAVKFRDELYEKISGAAFMPRRFRKNGLTANDNIRDLIFKGYVVIFEISDENIEILGIYKNNLWQKP</sequence>
<accession>M3J928</accession>
<dbReference type="STRING" id="1073353.H740_09586"/>
<dbReference type="RefSeq" id="WP_002953477.1">
    <property type="nucleotide sequence ID" value="NZ_AOTD01000233.1"/>
</dbReference>
<dbReference type="Pfam" id="PF05016">
    <property type="entry name" value="ParE_toxin"/>
    <property type="match status" value="1"/>
</dbReference>
<reference evidence="2 3" key="1">
    <citation type="submission" date="2013-02" db="EMBL/GenBank/DDBJ databases">
        <title>Co-occurrence of anaerobic bacteria in colorectal carcinomas.</title>
        <authorList>
            <person name="Holt R.A."/>
            <person name="Warren R.L."/>
            <person name="Allen-Vercoe E."/>
            <person name="Pleasance S."/>
            <person name="Freeman D.J."/>
            <person name="Watson P."/>
            <person name="Moore R."/>
            <person name="Cochrane K."/>
        </authorList>
    </citation>
    <scope>NUCLEOTIDE SEQUENCE [LARGE SCALE GENOMIC DNA]</scope>
    <source>
        <strain evidence="2 3">CC57C</strain>
    </source>
</reference>
<dbReference type="PATRIC" id="fig|1073353.3.peg.2060"/>
<dbReference type="AlphaFoldDB" id="M3J928"/>
<evidence type="ECO:0000313" key="3">
    <source>
        <dbReference type="Proteomes" id="UP000011782"/>
    </source>
</evidence>
<evidence type="ECO:0000313" key="2">
    <source>
        <dbReference type="EMBL" id="EMG29878.1"/>
    </source>
</evidence>
<evidence type="ECO:0000256" key="1">
    <source>
        <dbReference type="ARBA" id="ARBA00022649"/>
    </source>
</evidence>
<dbReference type="InterPro" id="IPR007712">
    <property type="entry name" value="RelE/ParE_toxin"/>
</dbReference>
<proteinExistence type="predicted"/>
<dbReference type="Gene3D" id="3.30.2310.20">
    <property type="entry name" value="RelE-like"/>
    <property type="match status" value="1"/>
</dbReference>
<dbReference type="Proteomes" id="UP000011782">
    <property type="component" value="Unassembled WGS sequence"/>
</dbReference>
<comment type="caution">
    <text evidence="2">The sequence shown here is derived from an EMBL/GenBank/DDBJ whole genome shotgun (WGS) entry which is preliminary data.</text>
</comment>
<gene>
    <name evidence="2" type="ORF">H740_09586</name>
</gene>
<protein>
    <submittedName>
        <fullName evidence="2">Plasmid stabilization system protein</fullName>
    </submittedName>
</protein>
<organism evidence="2 3">
    <name type="scientific">Campylobacter showae CC57C</name>
    <dbReference type="NCBI Taxonomy" id="1073353"/>
    <lineage>
        <taxon>Bacteria</taxon>
        <taxon>Pseudomonadati</taxon>
        <taxon>Campylobacterota</taxon>
        <taxon>Epsilonproteobacteria</taxon>
        <taxon>Campylobacterales</taxon>
        <taxon>Campylobacteraceae</taxon>
        <taxon>Campylobacter</taxon>
    </lineage>
</organism>
<name>M3J928_9BACT</name>
<keyword evidence="1" id="KW-1277">Toxin-antitoxin system</keyword>
<dbReference type="InterPro" id="IPR035093">
    <property type="entry name" value="RelE/ParE_toxin_dom_sf"/>
</dbReference>
<dbReference type="OrthoDB" id="1362197at2"/>
<dbReference type="EMBL" id="AOTD01000233">
    <property type="protein sequence ID" value="EMG29878.1"/>
    <property type="molecule type" value="Genomic_DNA"/>
</dbReference>